<feature type="domain" description="Gfo/Idh/MocA-like oxidoreductase N-terminal" evidence="3">
    <location>
        <begin position="26"/>
        <end position="142"/>
    </location>
</feature>
<dbReference type="PANTHER" id="PTHR43708">
    <property type="entry name" value="CONSERVED EXPRESSED OXIDOREDUCTASE (EUROFUNG)"/>
    <property type="match status" value="1"/>
</dbReference>
<dbReference type="PANTHER" id="PTHR43708:SF5">
    <property type="entry name" value="CONSERVED EXPRESSED OXIDOREDUCTASE (EUROFUNG)-RELATED"/>
    <property type="match status" value="1"/>
</dbReference>
<keyword evidence="2" id="KW-0560">Oxidoreductase</keyword>
<feature type="domain" description="Gfo/Idh/MocA-like oxidoreductase C-terminal" evidence="4">
    <location>
        <begin position="155"/>
        <end position="357"/>
    </location>
</feature>
<name>A0ABT2GEW6_9MICO</name>
<evidence type="ECO:0000313" key="6">
    <source>
        <dbReference type="Proteomes" id="UP001165580"/>
    </source>
</evidence>
<dbReference type="Gene3D" id="3.40.50.720">
    <property type="entry name" value="NAD(P)-binding Rossmann-like Domain"/>
    <property type="match status" value="1"/>
</dbReference>
<dbReference type="RefSeq" id="WP_259486277.1">
    <property type="nucleotide sequence ID" value="NZ_JANTEZ010000003.1"/>
</dbReference>
<dbReference type="InterPro" id="IPR036291">
    <property type="entry name" value="NAD(P)-bd_dom_sf"/>
</dbReference>
<accession>A0ABT2GEW6</accession>
<dbReference type="SUPFAM" id="SSF55347">
    <property type="entry name" value="Glyceraldehyde-3-phosphate dehydrogenase-like, C-terminal domain"/>
    <property type="match status" value="1"/>
</dbReference>
<protein>
    <submittedName>
        <fullName evidence="5">Gfo/Idh/MocA family oxidoreductase</fullName>
    </submittedName>
</protein>
<proteinExistence type="inferred from homology"/>
<evidence type="ECO:0000313" key="5">
    <source>
        <dbReference type="EMBL" id="MCS5714764.1"/>
    </source>
</evidence>
<dbReference type="Gene3D" id="3.30.360.10">
    <property type="entry name" value="Dihydrodipicolinate Reductase, domain 2"/>
    <property type="match status" value="1"/>
</dbReference>
<comment type="similarity">
    <text evidence="1">Belongs to the Gfo/Idh/MocA family.</text>
</comment>
<dbReference type="InterPro" id="IPR000683">
    <property type="entry name" value="Gfo/Idh/MocA-like_OxRdtase_N"/>
</dbReference>
<organism evidence="5 6">
    <name type="scientific">Herbiconiux gentiana</name>
    <dbReference type="NCBI Taxonomy" id="2970912"/>
    <lineage>
        <taxon>Bacteria</taxon>
        <taxon>Bacillati</taxon>
        <taxon>Actinomycetota</taxon>
        <taxon>Actinomycetes</taxon>
        <taxon>Micrococcales</taxon>
        <taxon>Microbacteriaceae</taxon>
        <taxon>Herbiconiux</taxon>
    </lineage>
</organism>
<evidence type="ECO:0000256" key="2">
    <source>
        <dbReference type="ARBA" id="ARBA00023002"/>
    </source>
</evidence>
<evidence type="ECO:0000256" key="1">
    <source>
        <dbReference type="ARBA" id="ARBA00010928"/>
    </source>
</evidence>
<dbReference type="InterPro" id="IPR004104">
    <property type="entry name" value="Gfo/Idh/MocA-like_OxRdtase_C"/>
</dbReference>
<gene>
    <name evidence="5" type="ORF">NVV95_09400</name>
</gene>
<dbReference type="Pfam" id="PF01408">
    <property type="entry name" value="GFO_IDH_MocA"/>
    <property type="match status" value="1"/>
</dbReference>
<dbReference type="Pfam" id="PF02894">
    <property type="entry name" value="GFO_IDH_MocA_C"/>
    <property type="match status" value="1"/>
</dbReference>
<dbReference type="SUPFAM" id="SSF51735">
    <property type="entry name" value="NAD(P)-binding Rossmann-fold domains"/>
    <property type="match status" value="1"/>
</dbReference>
<reference evidence="5" key="1">
    <citation type="submission" date="2022-08" db="EMBL/GenBank/DDBJ databases">
        <authorList>
            <person name="Deng Y."/>
            <person name="Han X.-F."/>
            <person name="Zhang Y.-Q."/>
        </authorList>
    </citation>
    <scope>NUCLEOTIDE SEQUENCE</scope>
    <source>
        <strain evidence="5">CPCC 205716</strain>
    </source>
</reference>
<keyword evidence="6" id="KW-1185">Reference proteome</keyword>
<sequence length="367" mass="39911">MSPDDLPERHPAAAYTPAPPERPRPIVVIGAGGIVKDAHLPAYRKAGYPVWGIVNRTVERADALAAEFGIEHVFGTVEAAVAAAPADAVYDIALMPEQYEAALEALPDGAPVLIQKPLGHSLEQGEALAALCRRKGLVAAVNTQLRFAPYVAEARRLIAAGAIGEVHDLEVRVSVDTPWHLFPHVFGMERLELTMHSVHYLDLVRSFFGDPGGVSAVTRRHPEKTDIATTRSTIILRYRGRDLRAVVSTNHDHDYGPAHEESFIKWEGTKGAIRAQLGLLLDYPRGREDSLELAVAGEKGWTPLPFEGSWFPDAFIGSMGALQRYVEGSVDTLPTSVEDVLHTMAVVEAAYESDEREGVPLRVAVTS</sequence>
<dbReference type="EMBL" id="JANTEZ010000003">
    <property type="protein sequence ID" value="MCS5714764.1"/>
    <property type="molecule type" value="Genomic_DNA"/>
</dbReference>
<evidence type="ECO:0000259" key="3">
    <source>
        <dbReference type="Pfam" id="PF01408"/>
    </source>
</evidence>
<comment type="caution">
    <text evidence="5">The sequence shown here is derived from an EMBL/GenBank/DDBJ whole genome shotgun (WGS) entry which is preliminary data.</text>
</comment>
<dbReference type="Proteomes" id="UP001165580">
    <property type="component" value="Unassembled WGS sequence"/>
</dbReference>
<evidence type="ECO:0000259" key="4">
    <source>
        <dbReference type="Pfam" id="PF02894"/>
    </source>
</evidence>
<dbReference type="InterPro" id="IPR051317">
    <property type="entry name" value="Gfo/Idh/MocA_oxidoreduct"/>
</dbReference>